<dbReference type="GO" id="GO:0030544">
    <property type="term" value="F:Hsp70 protein binding"/>
    <property type="evidence" value="ECO:0007669"/>
    <property type="project" value="InterPro"/>
</dbReference>
<dbReference type="AlphaFoldDB" id="A0A251SQN3"/>
<evidence type="ECO:0000313" key="2">
    <source>
        <dbReference type="EMBL" id="KAF5772975.1"/>
    </source>
</evidence>
<dbReference type="OrthoDB" id="1745847at2759"/>
<dbReference type="InterPro" id="IPR001623">
    <property type="entry name" value="DnaJ_domain"/>
</dbReference>
<dbReference type="InParanoid" id="A0A251SQN3"/>
<reference evidence="2" key="3">
    <citation type="submission" date="2020-06" db="EMBL/GenBank/DDBJ databases">
        <title>Helianthus annuus Genome sequencing and assembly Release 2.</title>
        <authorList>
            <person name="Gouzy J."/>
            <person name="Langlade N."/>
            <person name="Munos S."/>
        </authorList>
    </citation>
    <scope>NUCLEOTIDE SEQUENCE</scope>
    <source>
        <tissue evidence="2">Leaves</tissue>
    </source>
</reference>
<dbReference type="Proteomes" id="UP000215914">
    <property type="component" value="Chromosome 13"/>
</dbReference>
<dbReference type="Pfam" id="PF00226">
    <property type="entry name" value="DnaJ"/>
    <property type="match status" value="1"/>
</dbReference>
<dbReference type="Gramene" id="mRNA:HanXRQr2_Chr13g0583471">
    <property type="protein sequence ID" value="CDS:HanXRQr2_Chr13g0583471.1"/>
    <property type="gene ID" value="HanXRQr2_Chr13g0583471"/>
</dbReference>
<dbReference type="PANTHER" id="PTHR45168:SF3">
    <property type="entry name" value="DNAJ HEAT SHOCK PROTEIN FAMILY (HSP40) MEMBER B2"/>
    <property type="match status" value="1"/>
</dbReference>
<name>A0A251SQN3_HELAN</name>
<sequence>MKWHQDRNIASSTDDKVAESKFKQISEAYYVLSDPKKRQIYDMYGEEGLKSGVYDESLLSPTVSSGTYKSRSGARFRFRFDSRDADEIVAEFFYGSKGRVSDGVLKSEKKRRVRRRRVRARRRRWRISCVVNGEMYINKGI</sequence>
<dbReference type="STRING" id="4232.A0A251SQN3"/>
<dbReference type="InterPro" id="IPR043183">
    <property type="entry name" value="DNJB2/6-like"/>
</dbReference>
<evidence type="ECO:0000313" key="3">
    <source>
        <dbReference type="EMBL" id="OTG01150.1"/>
    </source>
</evidence>
<dbReference type="InterPro" id="IPR036869">
    <property type="entry name" value="J_dom_sf"/>
</dbReference>
<evidence type="ECO:0000259" key="1">
    <source>
        <dbReference type="PROSITE" id="PS50076"/>
    </source>
</evidence>
<dbReference type="Gene3D" id="1.10.287.110">
    <property type="entry name" value="DnaJ domain"/>
    <property type="match status" value="1"/>
</dbReference>
<protein>
    <submittedName>
        <fullName evidence="2">DnaJ domain, Chaperone J-domain superfamily</fullName>
    </submittedName>
    <submittedName>
        <fullName evidence="3">Putative dnaJ domain-containing protein</fullName>
    </submittedName>
</protein>
<dbReference type="SUPFAM" id="SSF46565">
    <property type="entry name" value="Chaperone J-domain"/>
    <property type="match status" value="1"/>
</dbReference>
<dbReference type="PANTHER" id="PTHR45168">
    <property type="entry name" value="DNAJ HOMOLOG SUBFAMILY B MEMBER 2"/>
    <property type="match status" value="1"/>
</dbReference>
<dbReference type="PROSITE" id="PS50076">
    <property type="entry name" value="DNAJ_2"/>
    <property type="match status" value="1"/>
</dbReference>
<dbReference type="PRINTS" id="PR00625">
    <property type="entry name" value="JDOMAIN"/>
</dbReference>
<accession>A0A251SQN3</accession>
<keyword evidence="4" id="KW-1185">Reference proteome</keyword>
<dbReference type="EMBL" id="MNCJ02000328">
    <property type="protein sequence ID" value="KAF5772975.1"/>
    <property type="molecule type" value="Genomic_DNA"/>
</dbReference>
<organism evidence="3 4">
    <name type="scientific">Helianthus annuus</name>
    <name type="common">Common sunflower</name>
    <dbReference type="NCBI Taxonomy" id="4232"/>
    <lineage>
        <taxon>Eukaryota</taxon>
        <taxon>Viridiplantae</taxon>
        <taxon>Streptophyta</taxon>
        <taxon>Embryophyta</taxon>
        <taxon>Tracheophyta</taxon>
        <taxon>Spermatophyta</taxon>
        <taxon>Magnoliopsida</taxon>
        <taxon>eudicotyledons</taxon>
        <taxon>Gunneridae</taxon>
        <taxon>Pentapetalae</taxon>
        <taxon>asterids</taxon>
        <taxon>campanulids</taxon>
        <taxon>Asterales</taxon>
        <taxon>Asteraceae</taxon>
        <taxon>Asteroideae</taxon>
        <taxon>Heliantheae alliance</taxon>
        <taxon>Heliantheae</taxon>
        <taxon>Helianthus</taxon>
    </lineage>
</organism>
<gene>
    <name evidence="3" type="ORF">HannXRQ_Chr13g0398931</name>
    <name evidence="2" type="ORF">HanXRQr2_Chr13g0583471</name>
</gene>
<proteinExistence type="predicted"/>
<dbReference type="EMBL" id="CM007902">
    <property type="protein sequence ID" value="OTG01150.1"/>
    <property type="molecule type" value="Genomic_DNA"/>
</dbReference>
<feature type="domain" description="J" evidence="1">
    <location>
        <begin position="1"/>
        <end position="45"/>
    </location>
</feature>
<reference evidence="2 4" key="1">
    <citation type="journal article" date="2017" name="Nature">
        <title>The sunflower genome provides insights into oil metabolism, flowering and Asterid evolution.</title>
        <authorList>
            <person name="Badouin H."/>
            <person name="Gouzy J."/>
            <person name="Grassa C.J."/>
            <person name="Murat F."/>
            <person name="Staton S.E."/>
            <person name="Cottret L."/>
            <person name="Lelandais-Briere C."/>
            <person name="Owens G.L."/>
            <person name="Carrere S."/>
            <person name="Mayjonade B."/>
            <person name="Legrand L."/>
            <person name="Gill N."/>
            <person name="Kane N.C."/>
            <person name="Bowers J.E."/>
            <person name="Hubner S."/>
            <person name="Bellec A."/>
            <person name="Berard A."/>
            <person name="Berges H."/>
            <person name="Blanchet N."/>
            <person name="Boniface M.C."/>
            <person name="Brunel D."/>
            <person name="Catrice O."/>
            <person name="Chaidir N."/>
            <person name="Claudel C."/>
            <person name="Donnadieu C."/>
            <person name="Faraut T."/>
            <person name="Fievet G."/>
            <person name="Helmstetter N."/>
            <person name="King M."/>
            <person name="Knapp S.J."/>
            <person name="Lai Z."/>
            <person name="Le Paslier M.C."/>
            <person name="Lippi Y."/>
            <person name="Lorenzon L."/>
            <person name="Mandel J.R."/>
            <person name="Marage G."/>
            <person name="Marchand G."/>
            <person name="Marquand E."/>
            <person name="Bret-Mestries E."/>
            <person name="Morien E."/>
            <person name="Nambeesan S."/>
            <person name="Nguyen T."/>
            <person name="Pegot-Espagnet P."/>
            <person name="Pouilly N."/>
            <person name="Raftis F."/>
            <person name="Sallet E."/>
            <person name="Schiex T."/>
            <person name="Thomas J."/>
            <person name="Vandecasteele C."/>
            <person name="Vares D."/>
            <person name="Vear F."/>
            <person name="Vautrin S."/>
            <person name="Crespi M."/>
            <person name="Mangin B."/>
            <person name="Burke J.M."/>
            <person name="Salse J."/>
            <person name="Munos S."/>
            <person name="Vincourt P."/>
            <person name="Rieseberg L.H."/>
            <person name="Langlade N.B."/>
        </authorList>
    </citation>
    <scope>NUCLEOTIDE SEQUENCE [LARGE SCALE GENOMIC DNA]</scope>
    <source>
        <strain evidence="4">cv. SF193</strain>
        <tissue evidence="2">Leaves</tissue>
    </source>
</reference>
<reference evidence="3" key="2">
    <citation type="submission" date="2017-02" db="EMBL/GenBank/DDBJ databases">
        <title>Sunflower complete genome.</title>
        <authorList>
            <person name="Langlade N."/>
            <person name="Munos S."/>
        </authorList>
    </citation>
    <scope>NUCLEOTIDE SEQUENCE [LARGE SCALE GENOMIC DNA]</scope>
    <source>
        <tissue evidence="3">Leaves</tissue>
    </source>
</reference>
<evidence type="ECO:0000313" key="4">
    <source>
        <dbReference type="Proteomes" id="UP000215914"/>
    </source>
</evidence>
<dbReference type="CDD" id="cd06257">
    <property type="entry name" value="DnaJ"/>
    <property type="match status" value="1"/>
</dbReference>
<dbReference type="GO" id="GO:0051082">
    <property type="term" value="F:unfolded protein binding"/>
    <property type="evidence" value="ECO:0007669"/>
    <property type="project" value="InterPro"/>
</dbReference>